<accession>A0ABR6HMT7</accession>
<dbReference type="Proteomes" id="UP000576152">
    <property type="component" value="Unassembled WGS sequence"/>
</dbReference>
<gene>
    <name evidence="1" type="ORF">FHS00_001329</name>
</gene>
<reference evidence="1 2" key="1">
    <citation type="submission" date="2020-08" db="EMBL/GenBank/DDBJ databases">
        <title>Genomic Encyclopedia of Type Strains, Phase III (KMG-III): the genomes of soil and plant-associated and newly described type strains.</title>
        <authorList>
            <person name="Whitman W."/>
        </authorList>
    </citation>
    <scope>NUCLEOTIDE SEQUENCE [LARGE SCALE GENOMIC DNA]</scope>
    <source>
        <strain evidence="1 2">CECT 8572</strain>
    </source>
</reference>
<comment type="caution">
    <text evidence="1">The sequence shown here is derived from an EMBL/GenBank/DDBJ whole genome shotgun (WGS) entry which is preliminary data.</text>
</comment>
<dbReference type="EMBL" id="JACIBX010000003">
    <property type="protein sequence ID" value="MBB3711758.1"/>
    <property type="molecule type" value="Genomic_DNA"/>
</dbReference>
<dbReference type="RefSeq" id="WP_183471076.1">
    <property type="nucleotide sequence ID" value="NZ_JACIBX010000003.1"/>
</dbReference>
<evidence type="ECO:0008006" key="3">
    <source>
        <dbReference type="Google" id="ProtNLM"/>
    </source>
</evidence>
<protein>
    <recommendedName>
        <fullName evidence="3">DUF2383 domain-containing protein</fullName>
    </recommendedName>
</protein>
<sequence length="144" mass="15970">MTNLKDTTPLLDAVCEARIALNDLACDCEFDSAEKLAMRAAFNAFEDALHPLVLNACALRAQAEADRNTPMPGFFAPILRQMPEAADFVATYGKFIDGGDEYITRLERTGSNHEKLEISAARRNLYRLADEVAVDAELVLETRF</sequence>
<name>A0ABR6HMT7_9RHOB</name>
<keyword evidence="2" id="KW-1185">Reference proteome</keyword>
<proteinExistence type="predicted"/>
<evidence type="ECO:0000313" key="1">
    <source>
        <dbReference type="EMBL" id="MBB3711758.1"/>
    </source>
</evidence>
<evidence type="ECO:0000313" key="2">
    <source>
        <dbReference type="Proteomes" id="UP000576152"/>
    </source>
</evidence>
<organism evidence="1 2">
    <name type="scientific">Limimaricola variabilis</name>
    <dbReference type="NCBI Taxonomy" id="1492771"/>
    <lineage>
        <taxon>Bacteria</taxon>
        <taxon>Pseudomonadati</taxon>
        <taxon>Pseudomonadota</taxon>
        <taxon>Alphaproteobacteria</taxon>
        <taxon>Rhodobacterales</taxon>
        <taxon>Paracoccaceae</taxon>
        <taxon>Limimaricola</taxon>
    </lineage>
</organism>